<dbReference type="Proteomes" id="UP001156666">
    <property type="component" value="Unassembled WGS sequence"/>
</dbReference>
<accession>A0AA37SRD8</accession>
<feature type="signal peptide" evidence="1">
    <location>
        <begin position="1"/>
        <end position="19"/>
    </location>
</feature>
<dbReference type="EMBL" id="BSOH01000023">
    <property type="protein sequence ID" value="GLR18767.1"/>
    <property type="molecule type" value="Genomic_DNA"/>
</dbReference>
<gene>
    <name evidence="2" type="ORF">GCM10007940_33830</name>
</gene>
<reference evidence="2" key="2">
    <citation type="submission" date="2023-01" db="EMBL/GenBank/DDBJ databases">
        <title>Draft genome sequence of Portibacter lacus strain NBRC 108769.</title>
        <authorList>
            <person name="Sun Q."/>
            <person name="Mori K."/>
        </authorList>
    </citation>
    <scope>NUCLEOTIDE SEQUENCE</scope>
    <source>
        <strain evidence="2">NBRC 108769</strain>
    </source>
</reference>
<protein>
    <recommendedName>
        <fullName evidence="4">Outer membrane protein beta-barrel domain-containing protein</fullName>
    </recommendedName>
</protein>
<comment type="caution">
    <text evidence="2">The sequence shown here is derived from an EMBL/GenBank/DDBJ whole genome shotgun (WGS) entry which is preliminary data.</text>
</comment>
<organism evidence="2 3">
    <name type="scientific">Portibacter lacus</name>
    <dbReference type="NCBI Taxonomy" id="1099794"/>
    <lineage>
        <taxon>Bacteria</taxon>
        <taxon>Pseudomonadati</taxon>
        <taxon>Bacteroidota</taxon>
        <taxon>Saprospiria</taxon>
        <taxon>Saprospirales</taxon>
        <taxon>Haliscomenobacteraceae</taxon>
        <taxon>Portibacter</taxon>
    </lineage>
</organism>
<keyword evidence="3" id="KW-1185">Reference proteome</keyword>
<reference evidence="2" key="1">
    <citation type="journal article" date="2014" name="Int. J. Syst. Evol. Microbiol.">
        <title>Complete genome sequence of Corynebacterium casei LMG S-19264T (=DSM 44701T), isolated from a smear-ripened cheese.</title>
        <authorList>
            <consortium name="US DOE Joint Genome Institute (JGI-PGF)"/>
            <person name="Walter F."/>
            <person name="Albersmeier A."/>
            <person name="Kalinowski J."/>
            <person name="Ruckert C."/>
        </authorList>
    </citation>
    <scope>NUCLEOTIDE SEQUENCE</scope>
    <source>
        <strain evidence="2">NBRC 108769</strain>
    </source>
</reference>
<dbReference type="AlphaFoldDB" id="A0AA37SRD8"/>
<dbReference type="RefSeq" id="WP_235292714.1">
    <property type="nucleotide sequence ID" value="NZ_BSOH01000023.1"/>
</dbReference>
<evidence type="ECO:0008006" key="4">
    <source>
        <dbReference type="Google" id="ProtNLM"/>
    </source>
</evidence>
<proteinExistence type="predicted"/>
<evidence type="ECO:0000313" key="3">
    <source>
        <dbReference type="Proteomes" id="UP001156666"/>
    </source>
</evidence>
<keyword evidence="1" id="KW-0732">Signal</keyword>
<evidence type="ECO:0000313" key="2">
    <source>
        <dbReference type="EMBL" id="GLR18767.1"/>
    </source>
</evidence>
<feature type="chain" id="PRO_5041330797" description="Outer membrane protein beta-barrel domain-containing protein" evidence="1">
    <location>
        <begin position="20"/>
        <end position="191"/>
    </location>
</feature>
<name>A0AA37SRD8_9BACT</name>
<sequence>MKKLVIYIAMFIFSSSVFSQSDDDSSELITEFGMNMTGLVNQLVPFKQITNKTGPYAATMKFIKDKNAFRMGIGMHILSDDDFNNSGTDILNVNIRLGFERRNEVNEKFIFYQTFDLMLMAGNFNSPINDFTDTENAGAGIGLGLGIEYLIFENLSLSTEGIGFVGVVGGTSSIFNATIIPPISIFLNYKF</sequence>
<evidence type="ECO:0000256" key="1">
    <source>
        <dbReference type="SAM" id="SignalP"/>
    </source>
</evidence>